<evidence type="ECO:0000256" key="4">
    <source>
        <dbReference type="ARBA" id="ARBA00023157"/>
    </source>
</evidence>
<dbReference type="InterPro" id="IPR045149">
    <property type="entry name" value="OS-9-like"/>
</dbReference>
<name>A0ABQ8YCW3_9EUKA</name>
<reference evidence="6" key="1">
    <citation type="submission" date="2022-08" db="EMBL/GenBank/DDBJ databases">
        <title>Novel sulfate-reducing endosymbionts in the free-living metamonad Anaeramoeba.</title>
        <authorList>
            <person name="Jerlstrom-Hultqvist J."/>
            <person name="Cepicka I."/>
            <person name="Gallot-Lavallee L."/>
            <person name="Salas-Leiva D."/>
            <person name="Curtis B.A."/>
            <person name="Zahonova K."/>
            <person name="Pipaliya S."/>
            <person name="Dacks J."/>
            <person name="Roger A.J."/>
        </authorList>
    </citation>
    <scope>NUCLEOTIDE SEQUENCE</scope>
    <source>
        <strain evidence="6">Schooner1</strain>
    </source>
</reference>
<keyword evidence="4" id="KW-1015">Disulfide bond</keyword>
<dbReference type="PANTHER" id="PTHR15414">
    <property type="entry name" value="OS-9-RELATED"/>
    <property type="match status" value="1"/>
</dbReference>
<organism evidence="6 7">
    <name type="scientific">Anaeramoeba flamelloides</name>
    <dbReference type="NCBI Taxonomy" id="1746091"/>
    <lineage>
        <taxon>Eukaryota</taxon>
        <taxon>Metamonada</taxon>
        <taxon>Anaeramoebidae</taxon>
        <taxon>Anaeramoeba</taxon>
    </lineage>
</organism>
<feature type="domain" description="MRH" evidence="5">
    <location>
        <begin position="94"/>
        <end position="214"/>
    </location>
</feature>
<evidence type="ECO:0000259" key="5">
    <source>
        <dbReference type="PROSITE" id="PS51914"/>
    </source>
</evidence>
<gene>
    <name evidence="6" type="ORF">M0813_22550</name>
</gene>
<dbReference type="InterPro" id="IPR009011">
    <property type="entry name" value="Man6P_isomerase_rcpt-bd_dom_sf"/>
</dbReference>
<sequence>MNISTRNIIILLLSLLIFINCNYFESLLYPKNIIQIHRTRSLEKTTEPNINNLKETFIFRFVKDQEIHCKIQPSGKNEKQTKNKLYFHDLLKLLQGSSTYSTATWNYTINHFDKIKRTHYYINGDKEEINYGYFLSQKLSTNEKGEMILKANYSNGDICGGMAGKTRSSVVIYECSPFEERKFKSYGNVTIMGVTELSVCQIEIRIHVSKICKYSKEDLKYFTKKILSCNIIPKKNIEKKQIIDKGKKKKLIYSNIINFSGTELGETIINNLLKMSKRFGDENIKIVVMEIKEPIEFTNLMNSGNPFDNINQMLPDNTKLNDILKNYFPDFLKNYNENFKKYKDLSALVEIQQSYFNFEKNNQIEEHGREDKGENINQELVFEIDANDLFNTTQLYTILKNIIIKTKSNENKQVINLIALYKDKRKHIITNYEINIARWVDFYLDFSKIKKANDEIDPNYKKL</sequence>
<proteinExistence type="predicted"/>
<protein>
    <submittedName>
        <fullName evidence="6">Os-9-related</fullName>
    </submittedName>
</protein>
<evidence type="ECO:0000256" key="3">
    <source>
        <dbReference type="ARBA" id="ARBA00022824"/>
    </source>
</evidence>
<evidence type="ECO:0000256" key="1">
    <source>
        <dbReference type="ARBA" id="ARBA00004240"/>
    </source>
</evidence>
<evidence type="ECO:0000313" key="7">
    <source>
        <dbReference type="Proteomes" id="UP001150062"/>
    </source>
</evidence>
<evidence type="ECO:0000256" key="2">
    <source>
        <dbReference type="ARBA" id="ARBA00022729"/>
    </source>
</evidence>
<dbReference type="Proteomes" id="UP001150062">
    <property type="component" value="Unassembled WGS sequence"/>
</dbReference>
<dbReference type="PANTHER" id="PTHR15414:SF0">
    <property type="entry name" value="ENDOPLASMIC RETICULUM LECTIN 1"/>
    <property type="match status" value="1"/>
</dbReference>
<keyword evidence="2" id="KW-0732">Signal</keyword>
<comment type="subcellular location">
    <subcellularLocation>
        <location evidence="1">Endoplasmic reticulum</location>
    </subcellularLocation>
</comment>
<accession>A0ABQ8YCW3</accession>
<comment type="caution">
    <text evidence="6">The sequence shown here is derived from an EMBL/GenBank/DDBJ whole genome shotgun (WGS) entry which is preliminary data.</text>
</comment>
<dbReference type="InterPro" id="IPR044865">
    <property type="entry name" value="MRH_dom"/>
</dbReference>
<dbReference type="EMBL" id="JAOAOG010000175">
    <property type="protein sequence ID" value="KAJ6242412.1"/>
    <property type="molecule type" value="Genomic_DNA"/>
</dbReference>
<keyword evidence="3" id="KW-0256">Endoplasmic reticulum</keyword>
<dbReference type="SUPFAM" id="SSF50911">
    <property type="entry name" value="Mannose 6-phosphate receptor domain"/>
    <property type="match status" value="1"/>
</dbReference>
<dbReference type="PROSITE" id="PS51914">
    <property type="entry name" value="MRH"/>
    <property type="match status" value="1"/>
</dbReference>
<dbReference type="Gene3D" id="2.70.130.10">
    <property type="entry name" value="Mannose-6-phosphate receptor binding domain"/>
    <property type="match status" value="1"/>
</dbReference>
<evidence type="ECO:0000313" key="6">
    <source>
        <dbReference type="EMBL" id="KAJ6242412.1"/>
    </source>
</evidence>
<keyword evidence="7" id="KW-1185">Reference proteome</keyword>